<evidence type="ECO:0000256" key="4">
    <source>
        <dbReference type="ARBA" id="ARBA00022679"/>
    </source>
</evidence>
<dbReference type="GO" id="GO:0003677">
    <property type="term" value="F:DNA binding"/>
    <property type="evidence" value="ECO:0007669"/>
    <property type="project" value="UniProtKB-KW"/>
</dbReference>
<evidence type="ECO:0000313" key="11">
    <source>
        <dbReference type="EMBL" id="AKA30508.1"/>
    </source>
</evidence>
<dbReference type="GO" id="GO:0008170">
    <property type="term" value="F:N-methyltransferase activity"/>
    <property type="evidence" value="ECO:0007669"/>
    <property type="project" value="InterPro"/>
</dbReference>
<dbReference type="InterPro" id="IPR051537">
    <property type="entry name" value="DNA_Adenine_Mtase"/>
</dbReference>
<reference evidence="11 12" key="1">
    <citation type="journal article" date="2015" name="J. Bacteriol.">
        <title>Resources for Genetic and Genomic Analysis of Emerging Pathogen Acinetobacter baumannii.</title>
        <authorList>
            <person name="Gallagher L.A."/>
            <person name="Ramage E."/>
            <person name="Weiss E.J."/>
            <person name="Radey M."/>
            <person name="Hayden H.S."/>
            <person name="Held K.G."/>
            <person name="Huse H.K."/>
            <person name="Zurawski D.V."/>
            <person name="Brittnacher M.J."/>
            <person name="Manoil C."/>
        </authorList>
    </citation>
    <scope>NUCLEOTIDE SEQUENCE [LARGE SCALE GENOMIC DNA]</scope>
    <source>
        <strain evidence="11 12">AB5075-UW</strain>
    </source>
</reference>
<feature type="domain" description="DNA methylase adenine-specific" evidence="9">
    <location>
        <begin position="266"/>
        <end position="569"/>
    </location>
</feature>
<evidence type="ECO:0000256" key="2">
    <source>
        <dbReference type="ARBA" id="ARBA00011900"/>
    </source>
</evidence>
<dbReference type="Gene3D" id="3.40.50.150">
    <property type="entry name" value="Vaccinia Virus protein VP39"/>
    <property type="match status" value="1"/>
</dbReference>
<evidence type="ECO:0000256" key="7">
    <source>
        <dbReference type="ARBA" id="ARBA00023125"/>
    </source>
</evidence>
<sequence length="760" mass="87145">MGLCNMSNIEQDTRFIVNNNLINKGWILDIQDPNKNVFFESDILRIVNNEFLKKSKKRPDYVLFDSQNKRPIGVIETKSGGKSLTKALDQATEYAEMLDAPLIFAMNNGFCETRHLYTQKPLFIDENEVNELKRVNEAKEFILQETNGIYITPKEILVSRKELINVFKKLNNSLRGEGLRAGIERLSEFANILFLKLYTENANTGIWNSLKSLDNDLLINTTNNILQDIDRQYGASVFTNLQLTNPVAVKEMIKELDKLKLSSIDTDIKGDAFEYFLQQATATNNDLGEYFTPRHITKTIVNLVNPKYGEKIYDPFCGTGGFLTEAFDHIKDNTLIANNSSEEIKLKHNTIFGREITSNAKLAKMNMILHGDGHSGICQIDTLQNPIESEYDVVITNMPFSQKTSYSHLYENKLAKNDGDGVCVLHCFKATKKGGRMALVVPEGFLFKAALAPVRKYLFENAQLKAVVSLPKEVFLPYAKVKTNILYFTNCHNGRTNSDVFYYNVTNDGLSLDSFRRKIDENDLKNLDFADLNKSDFDKYYNELGFLKVNPELIRSNDYIYNYAHYSNSHIKSKFPTIKLKELLSLSGKVKVGEDTNIPIMSITMEHGLIDQHEKFKKRVASSDISGYKKVFKNELVMGFPIDEGVLGFQKYYDAAAVSPAYKIFRLKREVNVEYLDLILRSNSLRKIYKSKMQGSVERRRSIPDEMFLNIEIPNPPEEVKDQIVKQHKLIKEIENSLKENQKKLRLKTEALWELPQNYN</sequence>
<evidence type="ECO:0000256" key="3">
    <source>
        <dbReference type="ARBA" id="ARBA00022603"/>
    </source>
</evidence>
<dbReference type="Gene3D" id="1.20.1260.30">
    <property type="match status" value="1"/>
</dbReference>
<dbReference type="Proteomes" id="UP000032746">
    <property type="component" value="Chromosome"/>
</dbReference>
<dbReference type="AlphaFoldDB" id="A0A0D5YF28"/>
<dbReference type="InterPro" id="IPR029063">
    <property type="entry name" value="SAM-dependent_MTases_sf"/>
</dbReference>
<protein>
    <recommendedName>
        <fullName evidence="2">site-specific DNA-methyltransferase (adenine-specific)</fullName>
        <ecNumber evidence="2">2.1.1.72</ecNumber>
    </recommendedName>
</protein>
<dbReference type="Gene3D" id="3.90.1570.30">
    <property type="match status" value="1"/>
</dbReference>
<evidence type="ECO:0000259" key="10">
    <source>
        <dbReference type="Pfam" id="PF04313"/>
    </source>
</evidence>
<keyword evidence="3" id="KW-0489">Methyltransferase</keyword>
<evidence type="ECO:0000256" key="5">
    <source>
        <dbReference type="ARBA" id="ARBA00022691"/>
    </source>
</evidence>
<dbReference type="Pfam" id="PF02384">
    <property type="entry name" value="N6_Mtase"/>
    <property type="match status" value="1"/>
</dbReference>
<dbReference type="GO" id="GO:0005524">
    <property type="term" value="F:ATP binding"/>
    <property type="evidence" value="ECO:0007669"/>
    <property type="project" value="UniProtKB-KW"/>
</dbReference>
<dbReference type="InterPro" id="IPR044946">
    <property type="entry name" value="Restrct_endonuc_typeI_TRD_sf"/>
</dbReference>
<dbReference type="InterPro" id="IPR003356">
    <property type="entry name" value="DNA_methylase_A-5"/>
</dbReference>
<name>A0A0D5YF28_ACIBA</name>
<dbReference type="GO" id="GO:0032259">
    <property type="term" value="P:methylation"/>
    <property type="evidence" value="ECO:0007669"/>
    <property type="project" value="UniProtKB-KW"/>
</dbReference>
<dbReference type="Pfam" id="PF04313">
    <property type="entry name" value="HSDR_N"/>
    <property type="match status" value="1"/>
</dbReference>
<dbReference type="PANTHER" id="PTHR42933">
    <property type="entry name" value="SLR6095 PROTEIN"/>
    <property type="match status" value="1"/>
</dbReference>
<accession>A0A0D5YF28</accession>
<evidence type="ECO:0000259" key="9">
    <source>
        <dbReference type="Pfam" id="PF02384"/>
    </source>
</evidence>
<dbReference type="Gene3D" id="3.90.220.20">
    <property type="entry name" value="DNA methylase specificity domains"/>
    <property type="match status" value="1"/>
</dbReference>
<evidence type="ECO:0000256" key="1">
    <source>
        <dbReference type="ARBA" id="ARBA00006594"/>
    </source>
</evidence>
<keyword evidence="4" id="KW-0808">Transferase</keyword>
<keyword evidence="6" id="KW-0680">Restriction system</keyword>
<dbReference type="SUPFAM" id="SSF116734">
    <property type="entry name" value="DNA methylase specificity domain"/>
    <property type="match status" value="1"/>
</dbReference>
<keyword evidence="5" id="KW-0949">S-adenosyl-L-methionine</keyword>
<dbReference type="EC" id="2.1.1.72" evidence="2"/>
<reference evidence="12" key="2">
    <citation type="submission" date="2015-03" db="EMBL/GenBank/DDBJ databases">
        <authorList>
            <person name="Gallagher L.A."/>
            <person name="Hayden H.S."/>
            <person name="Weiss E.J."/>
            <person name="Hager K.R."/>
            <person name="Ramage E."/>
            <person name="Radey M.R."/>
            <person name="Bydalek R."/>
            <person name="Manoil C."/>
            <person name="Miller S.I."/>
            <person name="Brittnacher M.J."/>
        </authorList>
    </citation>
    <scope>NUCLEOTIDE SEQUENCE [LARGE SCALE GENOMIC DNA]</scope>
    <source>
        <strain evidence="12">AB5075-UW</strain>
    </source>
</reference>
<dbReference type="InterPro" id="IPR007409">
    <property type="entry name" value="Restrct_endonuc_type1_HsdR_N"/>
</dbReference>
<dbReference type="PRINTS" id="PR00507">
    <property type="entry name" value="N12N6MTFRASE"/>
</dbReference>
<dbReference type="GO" id="GO:0009007">
    <property type="term" value="F:site-specific DNA-methyltransferase (adenine-specific) activity"/>
    <property type="evidence" value="ECO:0007669"/>
    <property type="project" value="UniProtKB-EC"/>
</dbReference>
<keyword evidence="7" id="KW-0238">DNA-binding</keyword>
<dbReference type="EMBL" id="CP008706">
    <property type="protein sequence ID" value="AKA30508.1"/>
    <property type="molecule type" value="Genomic_DNA"/>
</dbReference>
<dbReference type="GO" id="GO:0009307">
    <property type="term" value="P:DNA restriction-modification system"/>
    <property type="evidence" value="ECO:0007669"/>
    <property type="project" value="UniProtKB-KW"/>
</dbReference>
<comment type="catalytic activity">
    <reaction evidence="8">
        <text>a 2'-deoxyadenosine in DNA + S-adenosyl-L-methionine = an N(6)-methyl-2'-deoxyadenosine in DNA + S-adenosyl-L-homocysteine + H(+)</text>
        <dbReference type="Rhea" id="RHEA:15197"/>
        <dbReference type="Rhea" id="RHEA-COMP:12418"/>
        <dbReference type="Rhea" id="RHEA-COMP:12419"/>
        <dbReference type="ChEBI" id="CHEBI:15378"/>
        <dbReference type="ChEBI" id="CHEBI:57856"/>
        <dbReference type="ChEBI" id="CHEBI:59789"/>
        <dbReference type="ChEBI" id="CHEBI:90615"/>
        <dbReference type="ChEBI" id="CHEBI:90616"/>
        <dbReference type="EC" id="2.1.1.72"/>
    </reaction>
</comment>
<dbReference type="GO" id="GO:0009035">
    <property type="term" value="F:type I site-specific deoxyribonuclease activity"/>
    <property type="evidence" value="ECO:0007669"/>
    <property type="project" value="UniProtKB-EC"/>
</dbReference>
<dbReference type="SUPFAM" id="SSF53335">
    <property type="entry name" value="S-adenosyl-L-methionine-dependent methyltransferases"/>
    <property type="match status" value="1"/>
</dbReference>
<evidence type="ECO:0000256" key="8">
    <source>
        <dbReference type="ARBA" id="ARBA00047942"/>
    </source>
</evidence>
<dbReference type="InterPro" id="IPR038333">
    <property type="entry name" value="T1MK-like_N_sf"/>
</dbReference>
<dbReference type="PATRIC" id="fig|470.1345.peg.710"/>
<feature type="domain" description="Restriction endonuclease type I HsdR N-terminal" evidence="10">
    <location>
        <begin position="22"/>
        <end position="96"/>
    </location>
</feature>
<organism evidence="11 12">
    <name type="scientific">Acinetobacter baumannii</name>
    <dbReference type="NCBI Taxonomy" id="470"/>
    <lineage>
        <taxon>Bacteria</taxon>
        <taxon>Pseudomonadati</taxon>
        <taxon>Pseudomonadota</taxon>
        <taxon>Gammaproteobacteria</taxon>
        <taxon>Moraxellales</taxon>
        <taxon>Moraxellaceae</taxon>
        <taxon>Acinetobacter</taxon>
        <taxon>Acinetobacter calcoaceticus/baumannii complex</taxon>
    </lineage>
</organism>
<gene>
    <name evidence="11" type="ORF">ABUW_0745</name>
</gene>
<comment type="similarity">
    <text evidence="1">Belongs to the N(4)/N(6)-methyltransferase family.</text>
</comment>
<proteinExistence type="inferred from homology"/>
<evidence type="ECO:0000256" key="6">
    <source>
        <dbReference type="ARBA" id="ARBA00022747"/>
    </source>
</evidence>
<evidence type="ECO:0000313" key="12">
    <source>
        <dbReference type="Proteomes" id="UP000032746"/>
    </source>
</evidence>
<dbReference type="PANTHER" id="PTHR42933:SF4">
    <property type="entry name" value="TYPE I RESTRICTION ENZYME ECOKI METHYLASE SUBUNIT"/>
    <property type="match status" value="1"/>
</dbReference>